<dbReference type="KEGG" id="egu:105035110"/>
<dbReference type="GeneID" id="105035110"/>
<proteinExistence type="predicted"/>
<evidence type="ECO:0000256" key="3">
    <source>
        <dbReference type="ARBA" id="ARBA00022490"/>
    </source>
</evidence>
<name>A0A6I9QGJ7_ELAGV</name>
<evidence type="ECO:0000256" key="2">
    <source>
        <dbReference type="ARBA" id="ARBA00004496"/>
    </source>
</evidence>
<feature type="domain" description="Fungal lipase-type" evidence="7">
    <location>
        <begin position="131"/>
        <end position="238"/>
    </location>
</feature>
<protein>
    <submittedName>
        <fullName evidence="10">Lipase-like PAD4</fullName>
    </submittedName>
</protein>
<dbReference type="GO" id="GO:0005634">
    <property type="term" value="C:nucleus"/>
    <property type="evidence" value="ECO:0007669"/>
    <property type="project" value="UniProtKB-SubCell"/>
</dbReference>
<evidence type="ECO:0000256" key="4">
    <source>
        <dbReference type="ARBA" id="ARBA00022821"/>
    </source>
</evidence>
<accession>A0A6I9QGJ7</accession>
<keyword evidence="9" id="KW-1185">Reference proteome</keyword>
<evidence type="ECO:0000256" key="6">
    <source>
        <dbReference type="SAM" id="MobiDB-lite"/>
    </source>
</evidence>
<keyword evidence="4" id="KW-0611">Plant defense</keyword>
<keyword evidence="3" id="KW-0963">Cytoplasm</keyword>
<dbReference type="InterPro" id="IPR029058">
    <property type="entry name" value="AB_hydrolase_fold"/>
</dbReference>
<dbReference type="RefSeq" id="XP_010908831.2">
    <property type="nucleotide sequence ID" value="XM_010910529.2"/>
</dbReference>
<sequence length="652" mass="73097">MGSSKSSSTQPKLAMESIPPESQKPTHFAFERMEGRREEEHSMFETSHVLGSLLASSPLLTQAWSQCMRANAGGSSFTFEQCGDTVYVAFSGVQTGVPATNSPVPIGTGGHGLFSPLVGGEGGDGSKPVLVHAAILHVFLALYHTKEFRMLATEIKNKAVIFTGHSIGGSLASLVALHFLSSSSCSGCPAPSSLLCITFGSPLLGNEALSKAVLRERWCGNFCHVVTQHDVVPRLLFCPLNLIHPQLVTNLLQSWQILLRYPQIARPTSVLSDEEKKQLQLVISMHIYAAAIEQQISAADQQRSPYRPFGNYALCSMEGVVCFDNPLIVVRMLHSTFMTGSASSSIEEEHLSYGDVVAKISENLLLKKRIAIEEEVPKSNFFAGISLALEALGIGIQDMGATEARECLEMSKRMGRRPNLNGANLAIKLGKITPCRAQIEWYKASCDDDIGYYDSFKLRKASRKDSKTNMNRIKLAQFWDDLIDMLQNNQLPHDFHKRGKWVNAAHFYRLLVEPLDIAEYYRGQTHKEKGHYLSHGRERRYEVFERWWRDRSKNSNEEDNWKRSKFAGLTQDSCFWAKVEMAKDWLENARTEKDHQKLAQLLENLKGFESYAKQMVDRKEVSIDVLAPRSSYSLWVEEWKGLKLSLGLQLSP</sequence>
<dbReference type="GO" id="GO:0006629">
    <property type="term" value="P:lipid metabolic process"/>
    <property type="evidence" value="ECO:0007669"/>
    <property type="project" value="InterPro"/>
</dbReference>
<dbReference type="Proteomes" id="UP000504607">
    <property type="component" value="Unplaced"/>
</dbReference>
<dbReference type="Gene3D" id="3.40.50.1820">
    <property type="entry name" value="alpha/beta hydrolase"/>
    <property type="match status" value="1"/>
</dbReference>
<gene>
    <name evidence="10" type="primary">LOC105035110</name>
</gene>
<evidence type="ECO:0000256" key="5">
    <source>
        <dbReference type="ARBA" id="ARBA00023242"/>
    </source>
</evidence>
<dbReference type="InterPro" id="IPR041266">
    <property type="entry name" value="EDS1_EP"/>
</dbReference>
<dbReference type="SMR" id="A0A6I9QGJ7"/>
<dbReference type="OrthoDB" id="426718at2759"/>
<dbReference type="SUPFAM" id="SSF53474">
    <property type="entry name" value="alpha/beta-Hydrolases"/>
    <property type="match status" value="1"/>
</dbReference>
<dbReference type="PANTHER" id="PTHR47413:SF2">
    <property type="entry name" value="LIPASE-LIKE PAD4"/>
    <property type="match status" value="1"/>
</dbReference>
<dbReference type="Pfam" id="PF01764">
    <property type="entry name" value="Lipase_3"/>
    <property type="match status" value="1"/>
</dbReference>
<dbReference type="GO" id="GO:0005737">
    <property type="term" value="C:cytoplasm"/>
    <property type="evidence" value="ECO:0007669"/>
    <property type="project" value="UniProtKB-SubCell"/>
</dbReference>
<dbReference type="Pfam" id="PF18117">
    <property type="entry name" value="EDS1_EP"/>
    <property type="match status" value="1"/>
</dbReference>
<feature type="region of interest" description="Disordered" evidence="6">
    <location>
        <begin position="1"/>
        <end position="26"/>
    </location>
</feature>
<evidence type="ECO:0000259" key="7">
    <source>
        <dbReference type="Pfam" id="PF01764"/>
    </source>
</evidence>
<dbReference type="PANTHER" id="PTHR47413">
    <property type="entry name" value="LIPASE-LIKE PAD4"/>
    <property type="match status" value="1"/>
</dbReference>
<reference evidence="10" key="1">
    <citation type="submission" date="2025-08" db="UniProtKB">
        <authorList>
            <consortium name="RefSeq"/>
        </authorList>
    </citation>
    <scope>IDENTIFICATION</scope>
</reference>
<dbReference type="GO" id="GO:0006952">
    <property type="term" value="P:defense response"/>
    <property type="evidence" value="ECO:0007669"/>
    <property type="project" value="UniProtKB-KW"/>
</dbReference>
<dbReference type="AlphaFoldDB" id="A0A6I9QGJ7"/>
<evidence type="ECO:0000313" key="9">
    <source>
        <dbReference type="Proteomes" id="UP000504607"/>
    </source>
</evidence>
<keyword evidence="5" id="KW-0539">Nucleus</keyword>
<dbReference type="CDD" id="cd00519">
    <property type="entry name" value="Lipase_3"/>
    <property type="match status" value="1"/>
</dbReference>
<organism evidence="9 10">
    <name type="scientific">Elaeis guineensis var. tenera</name>
    <name type="common">Oil palm</name>
    <dbReference type="NCBI Taxonomy" id="51953"/>
    <lineage>
        <taxon>Eukaryota</taxon>
        <taxon>Viridiplantae</taxon>
        <taxon>Streptophyta</taxon>
        <taxon>Embryophyta</taxon>
        <taxon>Tracheophyta</taxon>
        <taxon>Spermatophyta</taxon>
        <taxon>Magnoliopsida</taxon>
        <taxon>Liliopsida</taxon>
        <taxon>Arecaceae</taxon>
        <taxon>Arecoideae</taxon>
        <taxon>Cocoseae</taxon>
        <taxon>Elaeidinae</taxon>
        <taxon>Elaeis</taxon>
    </lineage>
</organism>
<evidence type="ECO:0000313" key="10">
    <source>
        <dbReference type="RefSeq" id="XP_010908831.2"/>
    </source>
</evidence>
<feature type="compositionally biased region" description="Polar residues" evidence="6">
    <location>
        <begin position="1"/>
        <end position="11"/>
    </location>
</feature>
<evidence type="ECO:0000259" key="8">
    <source>
        <dbReference type="Pfam" id="PF18117"/>
    </source>
</evidence>
<dbReference type="InParanoid" id="A0A6I9QGJ7"/>
<feature type="domain" description="EDS1 EP" evidence="8">
    <location>
        <begin position="437"/>
        <end position="642"/>
    </location>
</feature>
<evidence type="ECO:0000256" key="1">
    <source>
        <dbReference type="ARBA" id="ARBA00004123"/>
    </source>
</evidence>
<dbReference type="InterPro" id="IPR002921">
    <property type="entry name" value="Fungal_lipase-type"/>
</dbReference>
<comment type="subcellular location">
    <subcellularLocation>
        <location evidence="2">Cytoplasm</location>
    </subcellularLocation>
    <subcellularLocation>
        <location evidence="1">Nucleus</location>
    </subcellularLocation>
</comment>
<dbReference type="FunCoup" id="A0A6I9QGJ7">
    <property type="interactions" value="1965"/>
</dbReference>